<feature type="region of interest" description="Disordered" evidence="1">
    <location>
        <begin position="174"/>
        <end position="260"/>
    </location>
</feature>
<name>A0A2A2L6V8_9BILA</name>
<feature type="compositionally biased region" description="Low complexity" evidence="1">
    <location>
        <begin position="174"/>
        <end position="189"/>
    </location>
</feature>
<evidence type="ECO:0000313" key="3">
    <source>
        <dbReference type="Proteomes" id="UP000218231"/>
    </source>
</evidence>
<feature type="compositionally biased region" description="Polar residues" evidence="1">
    <location>
        <begin position="124"/>
        <end position="133"/>
    </location>
</feature>
<feature type="region of interest" description="Disordered" evidence="1">
    <location>
        <begin position="47"/>
        <end position="86"/>
    </location>
</feature>
<feature type="compositionally biased region" description="Polar residues" evidence="1">
    <location>
        <begin position="232"/>
        <end position="257"/>
    </location>
</feature>
<feature type="compositionally biased region" description="Low complexity" evidence="1">
    <location>
        <begin position="107"/>
        <end position="121"/>
    </location>
</feature>
<protein>
    <submittedName>
        <fullName evidence="2">Uncharacterized protein</fullName>
    </submittedName>
</protein>
<dbReference type="Proteomes" id="UP000218231">
    <property type="component" value="Unassembled WGS sequence"/>
</dbReference>
<evidence type="ECO:0000256" key="1">
    <source>
        <dbReference type="SAM" id="MobiDB-lite"/>
    </source>
</evidence>
<gene>
    <name evidence="2" type="ORF">WR25_17518</name>
</gene>
<accession>A0A2A2L6V8</accession>
<feature type="compositionally biased region" description="Pro residues" evidence="1">
    <location>
        <begin position="148"/>
        <end position="157"/>
    </location>
</feature>
<feature type="region of interest" description="Disordered" evidence="1">
    <location>
        <begin position="107"/>
        <end position="160"/>
    </location>
</feature>
<dbReference type="AlphaFoldDB" id="A0A2A2L6V8"/>
<sequence length="376" mass="40426">MSLETGIDPVARLFRSTGRFGKRSQSAKELQQVIAFSYDEDKHNEGKLLDDAKITEEEAEQLARSMERTTMSVRRHETTTPIPNAKRDKTPEEIAAAIINQTSVVSSVASPPSGSHSNSVVRSPASSGTNIASTFVPPRQPSTQYPVPQTPRMPSPSPVHSVSAIPNFHQQFSMPASSISPPISPSSEPRFVLPSSTPIPSQPHQAAVSSGSIQPQPQPAILQPFSPVPATINMSPQPTQNGNGQTPLAGTGRNQGSAGAIQPIIPFPPIVLPPTQNPQPQLTQSQFTQVGINQPQLFVTPSVTNPADNFEFVNGQAANTSLEVLGCAYDFLTNQCTDVFNLKWCRNCHNFGNALLPDCKCVLSSIPRPPSRVTFL</sequence>
<feature type="compositionally biased region" description="Polar residues" evidence="1">
    <location>
        <begin position="194"/>
        <end position="212"/>
    </location>
</feature>
<dbReference type="EMBL" id="LIAE01007128">
    <property type="protein sequence ID" value="PAV81777.1"/>
    <property type="molecule type" value="Genomic_DNA"/>
</dbReference>
<dbReference type="OrthoDB" id="5876340at2759"/>
<comment type="caution">
    <text evidence="2">The sequence shown here is derived from an EMBL/GenBank/DDBJ whole genome shotgun (WGS) entry which is preliminary data.</text>
</comment>
<feature type="compositionally biased region" description="Basic and acidic residues" evidence="1">
    <location>
        <begin position="47"/>
        <end position="56"/>
    </location>
</feature>
<evidence type="ECO:0000313" key="2">
    <source>
        <dbReference type="EMBL" id="PAV81777.1"/>
    </source>
</evidence>
<reference evidence="2 3" key="1">
    <citation type="journal article" date="2017" name="Curr. Biol.">
        <title>Genome architecture and evolution of a unichromosomal asexual nematode.</title>
        <authorList>
            <person name="Fradin H."/>
            <person name="Zegar C."/>
            <person name="Gutwein M."/>
            <person name="Lucas J."/>
            <person name="Kovtun M."/>
            <person name="Corcoran D."/>
            <person name="Baugh L.R."/>
            <person name="Kiontke K."/>
            <person name="Gunsalus K."/>
            <person name="Fitch D.H."/>
            <person name="Piano F."/>
        </authorList>
    </citation>
    <scope>NUCLEOTIDE SEQUENCE [LARGE SCALE GENOMIC DNA]</scope>
    <source>
        <strain evidence="2">PF1309</strain>
    </source>
</reference>
<keyword evidence="3" id="KW-1185">Reference proteome</keyword>
<proteinExistence type="predicted"/>
<feature type="compositionally biased region" description="Low complexity" evidence="1">
    <location>
        <begin position="213"/>
        <end position="224"/>
    </location>
</feature>
<organism evidence="2 3">
    <name type="scientific">Diploscapter pachys</name>
    <dbReference type="NCBI Taxonomy" id="2018661"/>
    <lineage>
        <taxon>Eukaryota</taxon>
        <taxon>Metazoa</taxon>
        <taxon>Ecdysozoa</taxon>
        <taxon>Nematoda</taxon>
        <taxon>Chromadorea</taxon>
        <taxon>Rhabditida</taxon>
        <taxon>Rhabditina</taxon>
        <taxon>Rhabditomorpha</taxon>
        <taxon>Rhabditoidea</taxon>
        <taxon>Rhabditidae</taxon>
        <taxon>Diploscapter</taxon>
    </lineage>
</organism>